<accession>A0A9K3LTR6</accession>
<sequence>MILNGKTIQPSVFFYLMRPTLTLASDLVAKAYANLTHVAPNFAHFTYLPDPVCARLAMGMMSDMWKLGNIKGRSPSDWVGKLGQIYSSGLCQPEKGDFGEVLAALYFLLCGVILRRGLDDDLKTFSVDLDLWFGLLMNGGNTDATNTPATKRPRKDKEGKQSSKTSVTLNCIQFCRNYLRSYETDWSSLGDQKLLRQLYTSGIGSFTFAGCPAIDAVLPLRIRKGTSEKYIPCLLSIKSQNYFPHEMAQKLCHENEGPSRKLETSSSVHCGFVWFQCPIKE</sequence>
<dbReference type="AlphaFoldDB" id="A0A9K3LTR6"/>
<evidence type="ECO:0000313" key="2">
    <source>
        <dbReference type="EMBL" id="KAG7367770.1"/>
    </source>
</evidence>
<protein>
    <submittedName>
        <fullName evidence="2">Uncharacterized protein</fullName>
    </submittedName>
</protein>
<keyword evidence="3" id="KW-1185">Reference proteome</keyword>
<evidence type="ECO:0000256" key="1">
    <source>
        <dbReference type="SAM" id="MobiDB-lite"/>
    </source>
</evidence>
<feature type="region of interest" description="Disordered" evidence="1">
    <location>
        <begin position="144"/>
        <end position="163"/>
    </location>
</feature>
<reference evidence="2" key="2">
    <citation type="submission" date="2021-04" db="EMBL/GenBank/DDBJ databases">
        <authorList>
            <person name="Podell S."/>
        </authorList>
    </citation>
    <scope>NUCLEOTIDE SEQUENCE</scope>
    <source>
        <strain evidence="2">Hildebrandi</strain>
    </source>
</reference>
<dbReference type="Proteomes" id="UP000693970">
    <property type="component" value="Unassembled WGS sequence"/>
</dbReference>
<organism evidence="2 3">
    <name type="scientific">Nitzschia inconspicua</name>
    <dbReference type="NCBI Taxonomy" id="303405"/>
    <lineage>
        <taxon>Eukaryota</taxon>
        <taxon>Sar</taxon>
        <taxon>Stramenopiles</taxon>
        <taxon>Ochrophyta</taxon>
        <taxon>Bacillariophyta</taxon>
        <taxon>Bacillariophyceae</taxon>
        <taxon>Bacillariophycidae</taxon>
        <taxon>Bacillariales</taxon>
        <taxon>Bacillariaceae</taxon>
        <taxon>Nitzschia</taxon>
    </lineage>
</organism>
<name>A0A9K3LTR6_9STRA</name>
<dbReference type="EMBL" id="JAGRRH010000006">
    <property type="protein sequence ID" value="KAG7367770.1"/>
    <property type="molecule type" value="Genomic_DNA"/>
</dbReference>
<dbReference type="OrthoDB" id="54010at2759"/>
<comment type="caution">
    <text evidence="2">The sequence shown here is derived from an EMBL/GenBank/DDBJ whole genome shotgun (WGS) entry which is preliminary data.</text>
</comment>
<evidence type="ECO:0000313" key="3">
    <source>
        <dbReference type="Proteomes" id="UP000693970"/>
    </source>
</evidence>
<reference evidence="2" key="1">
    <citation type="journal article" date="2021" name="Sci. Rep.">
        <title>Diploid genomic architecture of Nitzschia inconspicua, an elite biomass production diatom.</title>
        <authorList>
            <person name="Oliver A."/>
            <person name="Podell S."/>
            <person name="Pinowska A."/>
            <person name="Traller J.C."/>
            <person name="Smith S.R."/>
            <person name="McClure R."/>
            <person name="Beliaev A."/>
            <person name="Bohutskyi P."/>
            <person name="Hill E.A."/>
            <person name="Rabines A."/>
            <person name="Zheng H."/>
            <person name="Allen L.Z."/>
            <person name="Kuo A."/>
            <person name="Grigoriev I.V."/>
            <person name="Allen A.E."/>
            <person name="Hazlebeck D."/>
            <person name="Allen E.E."/>
        </authorList>
    </citation>
    <scope>NUCLEOTIDE SEQUENCE</scope>
    <source>
        <strain evidence="2">Hildebrandi</strain>
    </source>
</reference>
<gene>
    <name evidence="2" type="ORF">IV203_030513</name>
</gene>
<proteinExistence type="predicted"/>